<organism evidence="3 4">
    <name type="scientific">Amborella trichopoda</name>
    <dbReference type="NCBI Taxonomy" id="13333"/>
    <lineage>
        <taxon>Eukaryota</taxon>
        <taxon>Viridiplantae</taxon>
        <taxon>Streptophyta</taxon>
        <taxon>Embryophyta</taxon>
        <taxon>Tracheophyta</taxon>
        <taxon>Spermatophyta</taxon>
        <taxon>Magnoliopsida</taxon>
        <taxon>Amborellales</taxon>
        <taxon>Amborellaceae</taxon>
        <taxon>Amborella</taxon>
    </lineage>
</organism>
<protein>
    <recommendedName>
        <fullName evidence="2">K+ potassium transporter integral membrane domain-containing protein</fullName>
    </recommendedName>
</protein>
<evidence type="ECO:0000313" key="3">
    <source>
        <dbReference type="EMBL" id="ERN20684.1"/>
    </source>
</evidence>
<proteinExistence type="inferred from homology"/>
<dbReference type="InterPro" id="IPR053951">
    <property type="entry name" value="K_trans_N"/>
</dbReference>
<reference evidence="4" key="1">
    <citation type="journal article" date="2013" name="Science">
        <title>The Amborella genome and the evolution of flowering plants.</title>
        <authorList>
            <consortium name="Amborella Genome Project"/>
        </authorList>
    </citation>
    <scope>NUCLEOTIDE SEQUENCE [LARGE SCALE GENOMIC DNA]</scope>
</reference>
<dbReference type="Gramene" id="ERN20684">
    <property type="protein sequence ID" value="ERN20684"/>
    <property type="gene ID" value="AMTR_s00070p00196970"/>
</dbReference>
<dbReference type="PANTHER" id="PTHR30540">
    <property type="entry name" value="OSMOTIC STRESS POTASSIUM TRANSPORTER"/>
    <property type="match status" value="1"/>
</dbReference>
<name>U5DDQ0_AMBTC</name>
<comment type="similarity">
    <text evidence="1">Belongs to the HAK/KUP transporter (TC 2.A.72.3) family.</text>
</comment>
<gene>
    <name evidence="3" type="ORF">AMTR_s00070p00196970</name>
</gene>
<sequence length="119" mass="13456">MFVIGKLMAIVTSQALISAIFSIIRQSMALGCFPRVNMFHTSSKHEGQVYSPGGELLPHGHLHPNRRWIQGRCRNRKCIWGCCDLGHAHHHLLDDSGDVGHMGHQHHAHRHLLLGLHFH</sequence>
<evidence type="ECO:0000256" key="1">
    <source>
        <dbReference type="ARBA" id="ARBA00008440"/>
    </source>
</evidence>
<accession>U5DDQ0</accession>
<dbReference type="PANTHER" id="PTHR30540:SF106">
    <property type="entry name" value="POTASSIUM TRANSPORTER 26"/>
    <property type="match status" value="1"/>
</dbReference>
<dbReference type="STRING" id="13333.U5DDQ0"/>
<keyword evidence="4" id="KW-1185">Reference proteome</keyword>
<dbReference type="EMBL" id="KI392058">
    <property type="protein sequence ID" value="ERN20684.1"/>
    <property type="molecule type" value="Genomic_DNA"/>
</dbReference>
<dbReference type="GO" id="GO:0016020">
    <property type="term" value="C:membrane"/>
    <property type="evidence" value="ECO:0007669"/>
    <property type="project" value="InterPro"/>
</dbReference>
<dbReference type="Pfam" id="PF02705">
    <property type="entry name" value="K_trans"/>
    <property type="match status" value="1"/>
</dbReference>
<dbReference type="HOGENOM" id="CLU_2064648_0_0_1"/>
<dbReference type="Proteomes" id="UP000017836">
    <property type="component" value="Unassembled WGS sequence"/>
</dbReference>
<feature type="domain" description="K+ potassium transporter integral membrane" evidence="2">
    <location>
        <begin position="1"/>
        <end position="52"/>
    </location>
</feature>
<evidence type="ECO:0000259" key="2">
    <source>
        <dbReference type="Pfam" id="PF02705"/>
    </source>
</evidence>
<evidence type="ECO:0000313" key="4">
    <source>
        <dbReference type="Proteomes" id="UP000017836"/>
    </source>
</evidence>
<dbReference type="InterPro" id="IPR003855">
    <property type="entry name" value="K+_transporter"/>
</dbReference>
<dbReference type="AlphaFoldDB" id="U5DDQ0"/>
<dbReference type="GO" id="GO:0015079">
    <property type="term" value="F:potassium ion transmembrane transporter activity"/>
    <property type="evidence" value="ECO:0007669"/>
    <property type="project" value="InterPro"/>
</dbReference>